<keyword evidence="1" id="KW-0732">Signal</keyword>
<accession>A0A5K3EGZ7</accession>
<name>A0A5K3EGZ7_MESCO</name>
<dbReference type="WBParaSite" id="MCU_000236-RA">
    <property type="protein sequence ID" value="MCU_000236-RA"/>
    <property type="gene ID" value="MCU_000236"/>
</dbReference>
<sequence>MVSGFACGHYSPFLSLQFILYLAIVFAKCSNEPSTTSHNHTSIHDSHLQKLFSMYSLNGTISVESFDKFLSNIREPKTQCSAAKIKTNSSLKIDGFQRILPAVVCDLVHCDNSEMHVHSHTKEVSIDMLPRLDWREEHVRLSA</sequence>
<evidence type="ECO:0000313" key="2">
    <source>
        <dbReference type="WBParaSite" id="MCU_000236-RA"/>
    </source>
</evidence>
<proteinExistence type="predicted"/>
<feature type="chain" id="PRO_5024461022" evidence="1">
    <location>
        <begin position="28"/>
        <end position="143"/>
    </location>
</feature>
<organism evidence="2">
    <name type="scientific">Mesocestoides corti</name>
    <name type="common">Flatworm</name>
    <dbReference type="NCBI Taxonomy" id="53468"/>
    <lineage>
        <taxon>Eukaryota</taxon>
        <taxon>Metazoa</taxon>
        <taxon>Spiralia</taxon>
        <taxon>Lophotrochozoa</taxon>
        <taxon>Platyhelminthes</taxon>
        <taxon>Cestoda</taxon>
        <taxon>Eucestoda</taxon>
        <taxon>Cyclophyllidea</taxon>
        <taxon>Mesocestoididae</taxon>
        <taxon>Mesocestoides</taxon>
    </lineage>
</organism>
<reference evidence="2" key="1">
    <citation type="submission" date="2019-11" db="UniProtKB">
        <authorList>
            <consortium name="WormBaseParasite"/>
        </authorList>
    </citation>
    <scope>IDENTIFICATION</scope>
</reference>
<protein>
    <submittedName>
        <fullName evidence="2">Zinc transporter ZIP10</fullName>
    </submittedName>
</protein>
<evidence type="ECO:0000256" key="1">
    <source>
        <dbReference type="SAM" id="SignalP"/>
    </source>
</evidence>
<dbReference type="AlphaFoldDB" id="A0A5K3EGZ7"/>
<feature type="signal peptide" evidence="1">
    <location>
        <begin position="1"/>
        <end position="27"/>
    </location>
</feature>